<dbReference type="InterPro" id="IPR036388">
    <property type="entry name" value="WH-like_DNA-bd_sf"/>
</dbReference>
<dbReference type="SMART" id="SM00529">
    <property type="entry name" value="HTH_DTXR"/>
    <property type="match status" value="1"/>
</dbReference>
<dbReference type="Gene3D" id="1.10.10.10">
    <property type="entry name" value="Winged helix-like DNA-binding domain superfamily/Winged helix DNA-binding domain"/>
    <property type="match status" value="1"/>
</dbReference>
<gene>
    <name evidence="3" type="ORF">GCM10009836_03950</name>
</gene>
<dbReference type="SUPFAM" id="SSF50037">
    <property type="entry name" value="C-terminal domain of transcriptional repressors"/>
    <property type="match status" value="1"/>
</dbReference>
<dbReference type="EMBL" id="BAAAQK010000001">
    <property type="protein sequence ID" value="GAA1829291.1"/>
    <property type="molecule type" value="Genomic_DNA"/>
</dbReference>
<dbReference type="PANTHER" id="PTHR33238:SF10">
    <property type="entry name" value="IRON-DEPENDENT REPRESSOR IDER"/>
    <property type="match status" value="1"/>
</dbReference>
<comment type="caution">
    <text evidence="3">The sequence shown here is derived from an EMBL/GenBank/DDBJ whole genome shotgun (WGS) entry which is preliminary data.</text>
</comment>
<keyword evidence="1" id="KW-0408">Iron</keyword>
<dbReference type="InterPro" id="IPR001367">
    <property type="entry name" value="Fe_dep_repressor"/>
</dbReference>
<feature type="domain" description="Iron dependent repressor metal binding and dimerisation" evidence="2">
    <location>
        <begin position="83"/>
        <end position="149"/>
    </location>
</feature>
<evidence type="ECO:0000256" key="1">
    <source>
        <dbReference type="ARBA" id="ARBA00023004"/>
    </source>
</evidence>
<dbReference type="InterPro" id="IPR050536">
    <property type="entry name" value="DtxR_MntR_Metal-Reg"/>
</dbReference>
<organism evidence="3 4">
    <name type="scientific">Pseudonocardia ailaonensis</name>
    <dbReference type="NCBI Taxonomy" id="367279"/>
    <lineage>
        <taxon>Bacteria</taxon>
        <taxon>Bacillati</taxon>
        <taxon>Actinomycetota</taxon>
        <taxon>Actinomycetes</taxon>
        <taxon>Pseudonocardiales</taxon>
        <taxon>Pseudonocardiaceae</taxon>
        <taxon>Pseudonocardia</taxon>
    </lineage>
</organism>
<protein>
    <submittedName>
        <fullName evidence="3">Metal-dependent transcriptional regulator</fullName>
    </submittedName>
</protein>
<accession>A0ABN2MKN6</accession>
<dbReference type="Proteomes" id="UP001500449">
    <property type="component" value="Unassembled WGS sequence"/>
</dbReference>
<evidence type="ECO:0000259" key="2">
    <source>
        <dbReference type="Pfam" id="PF02742"/>
    </source>
</evidence>
<dbReference type="InterPro" id="IPR036421">
    <property type="entry name" value="Fe_dep_repressor_sf"/>
</dbReference>
<dbReference type="SUPFAM" id="SSF47979">
    <property type="entry name" value="Iron-dependent repressor protein, dimerization domain"/>
    <property type="match status" value="1"/>
</dbReference>
<dbReference type="InterPro" id="IPR022689">
    <property type="entry name" value="Iron_dep_repressor"/>
</dbReference>
<proteinExistence type="predicted"/>
<evidence type="ECO:0000313" key="3">
    <source>
        <dbReference type="EMBL" id="GAA1829291.1"/>
    </source>
</evidence>
<keyword evidence="4" id="KW-1185">Reference proteome</keyword>
<dbReference type="PANTHER" id="PTHR33238">
    <property type="entry name" value="IRON (METAL) DEPENDENT REPRESSOR, DTXR FAMILY"/>
    <property type="match status" value="1"/>
</dbReference>
<name>A0ABN2MKN6_9PSEU</name>
<evidence type="ECO:0000313" key="4">
    <source>
        <dbReference type="Proteomes" id="UP001500449"/>
    </source>
</evidence>
<dbReference type="InterPro" id="IPR038157">
    <property type="entry name" value="FeoA_core_dom"/>
</dbReference>
<sequence>MSRRRNAACRSTTTGNRPLINVTETYIQRLFEADEVAGAGLTRDTIRRELGANPATVAQNVARLLESNLVDTGPRRPVVLTLLGQAQAIPVVRKHRLVECFLVEIVGLEWPLAHQEARRWQHVISDEVERRVVALLSAADTSPYGNPVPGLAALFGRRSEAVPPMERHVSLAEILHRGRTTTRIRTLSERLQDNQPFLVHAWEIGAIPGREVEVSPGPASVRIRTDAGCVDIGRADAVHLLVDEVDGRPYQASFARRTSEPAR</sequence>
<dbReference type="InterPro" id="IPR008988">
    <property type="entry name" value="Transcriptional_repressor_C"/>
</dbReference>
<reference evidence="3 4" key="1">
    <citation type="journal article" date="2019" name="Int. J. Syst. Evol. Microbiol.">
        <title>The Global Catalogue of Microorganisms (GCM) 10K type strain sequencing project: providing services to taxonomists for standard genome sequencing and annotation.</title>
        <authorList>
            <consortium name="The Broad Institute Genomics Platform"/>
            <consortium name="The Broad Institute Genome Sequencing Center for Infectious Disease"/>
            <person name="Wu L."/>
            <person name="Ma J."/>
        </authorList>
    </citation>
    <scope>NUCLEOTIDE SEQUENCE [LARGE SCALE GENOMIC DNA]</scope>
    <source>
        <strain evidence="3 4">JCM 16009</strain>
    </source>
</reference>
<dbReference type="Gene3D" id="2.30.30.90">
    <property type="match status" value="1"/>
</dbReference>
<dbReference type="Pfam" id="PF02742">
    <property type="entry name" value="Fe_dep_repr_C"/>
    <property type="match status" value="1"/>
</dbReference>